<name>A0AAD9JAW5_9ANNE</name>
<evidence type="ECO:0000256" key="9">
    <source>
        <dbReference type="SAM" id="Phobius"/>
    </source>
</evidence>
<dbReference type="PROSITE" id="PS50089">
    <property type="entry name" value="ZF_RING_2"/>
    <property type="match status" value="1"/>
</dbReference>
<keyword evidence="9" id="KW-0472">Membrane</keyword>
<keyword evidence="9" id="KW-1133">Transmembrane helix</keyword>
<sequence length="911" mass="102529">MQQWLEHKIYMESIPVYLAGRGRGRGNAGQLQSSLRSPPGVSTKNGTAANESARKEKMNTVSFQNSEKLKRNQHPKGVTLPDCTESRFHDAVSRHQQAAQHHLENVADDFDSSDEEEELNDDEILTSVVKNFSVTSVEMGPTDLGNTEEYIVNSMKSKANVCLVCIETIKRVDPVWSCRRCYCMFHISCIQKWVKDGVYQQILQSDDNTSGENLPWNCPKCRCEYTQSTCPTRYECFCGKEIDPVPDPWLVPHSCGQVCDKPLKPQCGHFCLLLCHPGPCPPCPKTISVTCFCSQSSPQLRRCGSKKWSCGQPCRKRLSCGHHQCKTLCHDGDCPPCPETSIQPCQCGRSTAVRPCADAVWQCTEICGVLLSCGHHTCEKVCHTGPCGNCPRSGKRMCPCKKTVFDLPCTEDVPTCMDTCGKLLKCGKHTCNERCHYGDCGLCREMVRKKCRCGKKEREIQCYKEYLCDTKCTNLRDCANHTCKRKCCDGNCPPCDQLCNKLLSCHNHKCSSRCHKGRCYPCHLTIKIKCSCGGTTITIPCGREKVTKPPKCNKKCRKPPDCHHPTRIPHRCHFGYCPPCRQICDKTLMCGHHCPAICHTAVLTKIQPKVQRVGPWEAQPTPELKLIDHPCPPCQVPTNVTCLGKHETVSVPCSLAQVTSCHRPCGRLLDCTNHACQLECHTIEGAVDEQTAGTNCQKCEEVCSKVRPEGCSHQCLLPCHPGLCPPCTQMIRMRCHCRQLVLHVECDQWTHADDTERQRLQSCHSACPKTLACGHQCKATCHPGPCPSPDRCVEKVNVRCKCKHRKRNFLCNEVQAGYGKVDCDDSCQQLKERLKQEKEEKLKAEAEAARRREEEEIAEFKRKMEPKKRKPRKQKQVVKEAHFLQKYGKFIVAPLLAFVFSVFAYYLLNTS</sequence>
<feature type="compositionally biased region" description="Polar residues" evidence="8">
    <location>
        <begin position="29"/>
        <end position="50"/>
    </location>
</feature>
<reference evidence="12" key="1">
    <citation type="journal article" date="2023" name="Mol. Biol. Evol.">
        <title>Third-Generation Sequencing Reveals the Adaptive Role of the Epigenome in Three Deep-Sea Polychaetes.</title>
        <authorList>
            <person name="Perez M."/>
            <person name="Aroh O."/>
            <person name="Sun Y."/>
            <person name="Lan Y."/>
            <person name="Juniper S.K."/>
            <person name="Young C.R."/>
            <person name="Angers B."/>
            <person name="Qian P.Y."/>
        </authorList>
    </citation>
    <scope>NUCLEOTIDE SEQUENCE</scope>
    <source>
        <strain evidence="12">P08H-3</strain>
    </source>
</reference>
<dbReference type="CDD" id="cd06008">
    <property type="entry name" value="NF-X1-zinc-finger"/>
    <property type="match status" value="4"/>
</dbReference>
<protein>
    <recommendedName>
        <fullName evidence="14">NF-X1-type zinc finger protein NFXL1</fullName>
    </recommendedName>
</protein>
<evidence type="ECO:0008006" key="14">
    <source>
        <dbReference type="Google" id="ProtNLM"/>
    </source>
</evidence>
<evidence type="ECO:0000256" key="1">
    <source>
        <dbReference type="ARBA" id="ARBA00007269"/>
    </source>
</evidence>
<dbReference type="InterPro" id="IPR000967">
    <property type="entry name" value="Znf_NFX1"/>
</dbReference>
<feature type="domain" description="PHD-type" evidence="10">
    <location>
        <begin position="159"/>
        <end position="224"/>
    </location>
</feature>
<feature type="domain" description="RING-type" evidence="11">
    <location>
        <begin position="162"/>
        <end position="222"/>
    </location>
</feature>
<evidence type="ECO:0000259" key="10">
    <source>
        <dbReference type="PROSITE" id="PS50016"/>
    </source>
</evidence>
<gene>
    <name evidence="12" type="ORF">LSH36_451g01008</name>
</gene>
<dbReference type="Proteomes" id="UP001208570">
    <property type="component" value="Unassembled WGS sequence"/>
</dbReference>
<dbReference type="PANTHER" id="PTHR12360:SF1">
    <property type="entry name" value="NF-X1-TYPE ZINC FINGER PROTEIN NFXL1"/>
    <property type="match status" value="1"/>
</dbReference>
<evidence type="ECO:0000256" key="2">
    <source>
        <dbReference type="ARBA" id="ARBA00022723"/>
    </source>
</evidence>
<feature type="transmembrane region" description="Helical" evidence="9">
    <location>
        <begin position="887"/>
        <end position="908"/>
    </location>
</feature>
<dbReference type="PANTHER" id="PTHR12360">
    <property type="entry name" value="NUCLEAR TRANSCRIPTION FACTOR, X-BOX BINDING 1 NFX1"/>
    <property type="match status" value="1"/>
</dbReference>
<dbReference type="GO" id="GO:0000977">
    <property type="term" value="F:RNA polymerase II transcription regulatory region sequence-specific DNA binding"/>
    <property type="evidence" value="ECO:0007669"/>
    <property type="project" value="TreeGrafter"/>
</dbReference>
<dbReference type="GO" id="GO:0000981">
    <property type="term" value="F:DNA-binding transcription factor activity, RNA polymerase II-specific"/>
    <property type="evidence" value="ECO:0007669"/>
    <property type="project" value="TreeGrafter"/>
</dbReference>
<feature type="region of interest" description="Disordered" evidence="8">
    <location>
        <begin position="24"/>
        <end position="55"/>
    </location>
</feature>
<keyword evidence="4 6" id="KW-0863">Zinc-finger</keyword>
<dbReference type="PROSITE" id="PS50016">
    <property type="entry name" value="ZF_PHD_2"/>
    <property type="match status" value="1"/>
</dbReference>
<keyword evidence="13" id="KW-1185">Reference proteome</keyword>
<evidence type="ECO:0000313" key="12">
    <source>
        <dbReference type="EMBL" id="KAK2149459.1"/>
    </source>
</evidence>
<dbReference type="InterPro" id="IPR019787">
    <property type="entry name" value="Znf_PHD-finger"/>
</dbReference>
<keyword evidence="5" id="KW-0862">Zinc</keyword>
<evidence type="ECO:0000256" key="3">
    <source>
        <dbReference type="ARBA" id="ARBA00022737"/>
    </source>
</evidence>
<evidence type="ECO:0000313" key="13">
    <source>
        <dbReference type="Proteomes" id="UP001208570"/>
    </source>
</evidence>
<proteinExistence type="inferred from homology"/>
<keyword evidence="3" id="KW-0677">Repeat</keyword>
<keyword evidence="7" id="KW-0175">Coiled coil</keyword>
<accession>A0AAD9JAW5</accession>
<dbReference type="GO" id="GO:0005634">
    <property type="term" value="C:nucleus"/>
    <property type="evidence" value="ECO:0007669"/>
    <property type="project" value="InterPro"/>
</dbReference>
<dbReference type="AlphaFoldDB" id="A0AAD9JAW5"/>
<dbReference type="SMART" id="SM00438">
    <property type="entry name" value="ZnF_NFX"/>
    <property type="match status" value="11"/>
</dbReference>
<dbReference type="InterPro" id="IPR001841">
    <property type="entry name" value="Znf_RING"/>
</dbReference>
<dbReference type="EMBL" id="JAODUP010000451">
    <property type="protein sequence ID" value="KAK2149459.1"/>
    <property type="molecule type" value="Genomic_DNA"/>
</dbReference>
<keyword evidence="2" id="KW-0479">Metal-binding</keyword>
<dbReference type="Pfam" id="PF01422">
    <property type="entry name" value="zf-NF-X1"/>
    <property type="match status" value="10"/>
</dbReference>
<keyword evidence="9" id="KW-0812">Transmembrane</keyword>
<feature type="coiled-coil region" evidence="7">
    <location>
        <begin position="820"/>
        <end position="870"/>
    </location>
</feature>
<evidence type="ECO:0000256" key="7">
    <source>
        <dbReference type="SAM" id="Coils"/>
    </source>
</evidence>
<comment type="caution">
    <text evidence="12">The sequence shown here is derived from an EMBL/GenBank/DDBJ whole genome shotgun (WGS) entry which is preliminary data.</text>
</comment>
<evidence type="ECO:0000256" key="5">
    <source>
        <dbReference type="ARBA" id="ARBA00022833"/>
    </source>
</evidence>
<evidence type="ECO:0000256" key="8">
    <source>
        <dbReference type="SAM" id="MobiDB-lite"/>
    </source>
</evidence>
<dbReference type="InterPro" id="IPR034078">
    <property type="entry name" value="NFX1_fam"/>
</dbReference>
<dbReference type="GO" id="GO:0008270">
    <property type="term" value="F:zinc ion binding"/>
    <property type="evidence" value="ECO:0007669"/>
    <property type="project" value="UniProtKB-KW"/>
</dbReference>
<organism evidence="12 13">
    <name type="scientific">Paralvinella palmiformis</name>
    <dbReference type="NCBI Taxonomy" id="53620"/>
    <lineage>
        <taxon>Eukaryota</taxon>
        <taxon>Metazoa</taxon>
        <taxon>Spiralia</taxon>
        <taxon>Lophotrochozoa</taxon>
        <taxon>Annelida</taxon>
        <taxon>Polychaeta</taxon>
        <taxon>Sedentaria</taxon>
        <taxon>Canalipalpata</taxon>
        <taxon>Terebellida</taxon>
        <taxon>Terebelliformia</taxon>
        <taxon>Alvinellidae</taxon>
        <taxon>Paralvinella</taxon>
    </lineage>
</organism>
<evidence type="ECO:0000256" key="4">
    <source>
        <dbReference type="ARBA" id="ARBA00022771"/>
    </source>
</evidence>
<evidence type="ECO:0000256" key="6">
    <source>
        <dbReference type="PROSITE-ProRule" id="PRU00175"/>
    </source>
</evidence>
<dbReference type="CDD" id="cd16697">
    <property type="entry name" value="RING-CH-C4HC3_NFXL1"/>
    <property type="match status" value="1"/>
</dbReference>
<comment type="similarity">
    <text evidence="1">Belongs to the NFX1 family.</text>
</comment>
<evidence type="ECO:0000259" key="11">
    <source>
        <dbReference type="PROSITE" id="PS50089"/>
    </source>
</evidence>